<keyword evidence="4" id="KW-0539">Nucleus</keyword>
<evidence type="ECO:0000313" key="8">
    <source>
        <dbReference type="EMBL" id="EFX75653.1"/>
    </source>
</evidence>
<dbReference type="InterPro" id="IPR033060">
    <property type="entry name" value="INTS7"/>
</dbReference>
<feature type="non-terminal residue" evidence="8">
    <location>
        <position position="1"/>
    </location>
</feature>
<evidence type="ECO:0000256" key="1">
    <source>
        <dbReference type="ARBA" id="ARBA00004123"/>
    </source>
</evidence>
<dbReference type="GO" id="GO:0032039">
    <property type="term" value="C:integrator complex"/>
    <property type="evidence" value="ECO:0000318"/>
    <property type="project" value="GO_Central"/>
</dbReference>
<accession>E9GXH3</accession>
<dbReference type="GO" id="GO:0005737">
    <property type="term" value="C:cytoplasm"/>
    <property type="evidence" value="ECO:0007669"/>
    <property type="project" value="UniProtKB-SubCell"/>
</dbReference>
<evidence type="ECO:0000256" key="3">
    <source>
        <dbReference type="ARBA" id="ARBA00022490"/>
    </source>
</evidence>
<keyword evidence="3" id="KW-0963">Cytoplasm</keyword>
<evidence type="ECO:0008006" key="10">
    <source>
        <dbReference type="Google" id="ProtNLM"/>
    </source>
</evidence>
<feature type="domain" description="Integrator complex subunit 7 C-terminal" evidence="5">
    <location>
        <begin position="357"/>
        <end position="464"/>
    </location>
</feature>
<dbReference type="eggNOG" id="KOG1988">
    <property type="taxonomic scope" value="Eukaryota"/>
</dbReference>
<reference evidence="8 9" key="1">
    <citation type="journal article" date="2011" name="Science">
        <title>The ecoresponsive genome of Daphnia pulex.</title>
        <authorList>
            <person name="Colbourne J.K."/>
            <person name="Pfrender M.E."/>
            <person name="Gilbert D."/>
            <person name="Thomas W.K."/>
            <person name="Tucker A."/>
            <person name="Oakley T.H."/>
            <person name="Tokishita S."/>
            <person name="Aerts A."/>
            <person name="Arnold G.J."/>
            <person name="Basu M.K."/>
            <person name="Bauer D.J."/>
            <person name="Caceres C.E."/>
            <person name="Carmel L."/>
            <person name="Casola C."/>
            <person name="Choi J.H."/>
            <person name="Detter J.C."/>
            <person name="Dong Q."/>
            <person name="Dusheyko S."/>
            <person name="Eads B.D."/>
            <person name="Frohlich T."/>
            <person name="Geiler-Samerotte K.A."/>
            <person name="Gerlach D."/>
            <person name="Hatcher P."/>
            <person name="Jogdeo S."/>
            <person name="Krijgsveld J."/>
            <person name="Kriventseva E.V."/>
            <person name="Kultz D."/>
            <person name="Laforsch C."/>
            <person name="Lindquist E."/>
            <person name="Lopez J."/>
            <person name="Manak J.R."/>
            <person name="Muller J."/>
            <person name="Pangilinan J."/>
            <person name="Patwardhan R.P."/>
            <person name="Pitluck S."/>
            <person name="Pritham E.J."/>
            <person name="Rechtsteiner A."/>
            <person name="Rho M."/>
            <person name="Rogozin I.B."/>
            <person name="Sakarya O."/>
            <person name="Salamov A."/>
            <person name="Schaack S."/>
            <person name="Shapiro H."/>
            <person name="Shiga Y."/>
            <person name="Skalitzky C."/>
            <person name="Smith Z."/>
            <person name="Souvorov A."/>
            <person name="Sung W."/>
            <person name="Tang Z."/>
            <person name="Tsuchiya D."/>
            <person name="Tu H."/>
            <person name="Vos H."/>
            <person name="Wang M."/>
            <person name="Wolf Y.I."/>
            <person name="Yamagata H."/>
            <person name="Yamada T."/>
            <person name="Ye Y."/>
            <person name="Shaw J.R."/>
            <person name="Andrews J."/>
            <person name="Crease T.J."/>
            <person name="Tang H."/>
            <person name="Lucas S.M."/>
            <person name="Robertson H.M."/>
            <person name="Bork P."/>
            <person name="Koonin E.V."/>
            <person name="Zdobnov E.M."/>
            <person name="Grigoriev I.V."/>
            <person name="Lynch M."/>
            <person name="Boore J.L."/>
        </authorList>
    </citation>
    <scope>NUCLEOTIDE SEQUENCE [LARGE SCALE GENOMIC DNA]</scope>
</reference>
<feature type="domain" description="Integrator complex subunit 7 helical bundle" evidence="7">
    <location>
        <begin position="86"/>
        <end position="262"/>
    </location>
</feature>
<dbReference type="InterPro" id="IPR056516">
    <property type="entry name" value="INTS7_N"/>
</dbReference>
<dbReference type="OMA" id="FWNANTD"/>
<dbReference type="InParanoid" id="E9GXH3"/>
<gene>
    <name evidence="8" type="ORF">DAPPUDRAFT_107541</name>
</gene>
<sequence>ALAAIGDTQSSAIVPAVADIISMLKKLTVQSDQGTAISLLCIAIFQVHVNFSWSQQANEVVNKAICRVDLWVAFRIARSATRYGHHSVAHKFFDRMVKRVPALNLSFWIQGLCDLSLAESHLSDVAISLSRRLELSMNCYLLGLSKLKNVTNPSRALTFQAEFSRQRIEFLSSCLQLIQACRTVQLAPPPVLARAVAASTRDELMRFGRITVQLRKSVVKLRQAADAMSKLRQSAFDADQESLVNLQIQQQMALILAQTVESTCLSASQQGDISVEDSFLMISKIVQATVHVAVRNMARQCAESVDLVRRFWNANTDLKEINHLNVGCIMDCLKLLIETPLCFPRFLFQTLQTTSIKLAVSPQPRVDGEAITTTMNSQLAVKVEGVVQVTSSHQSSGRSVRAVQVTIQSNPAHPIGLCGKAIESSTIMKTTVEPHNDYFSTQFLLSFTSAGLHDVLIKTALLDTFDALCDYGQSSLKIKVV</sequence>
<dbReference type="InterPro" id="IPR054519">
    <property type="entry name" value="INTS7_C"/>
</dbReference>
<dbReference type="EMBL" id="GL732573">
    <property type="protein sequence ID" value="EFX75653.1"/>
    <property type="molecule type" value="Genomic_DNA"/>
</dbReference>
<dbReference type="OrthoDB" id="6349772at2759"/>
<protein>
    <recommendedName>
        <fullName evidence="10">Integrator complex subunit 7</fullName>
    </recommendedName>
</protein>
<dbReference type="STRING" id="6669.E9GXH3"/>
<dbReference type="Pfam" id="PF24436">
    <property type="entry name" value="INTS7_N"/>
    <property type="match status" value="1"/>
</dbReference>
<evidence type="ECO:0000259" key="6">
    <source>
        <dbReference type="Pfam" id="PF24436"/>
    </source>
</evidence>
<evidence type="ECO:0000313" key="9">
    <source>
        <dbReference type="Proteomes" id="UP000000305"/>
    </source>
</evidence>
<evidence type="ECO:0000259" key="7">
    <source>
        <dbReference type="Pfam" id="PF24437"/>
    </source>
</evidence>
<proteinExistence type="predicted"/>
<dbReference type="KEGG" id="dpx:DAPPUDRAFT_107541"/>
<dbReference type="GO" id="GO:0034472">
    <property type="term" value="P:snRNA 3'-end processing"/>
    <property type="evidence" value="ECO:0000318"/>
    <property type="project" value="GO_Central"/>
</dbReference>
<keyword evidence="9" id="KW-1185">Reference proteome</keyword>
<dbReference type="PANTHER" id="PTHR13322:SF2">
    <property type="entry name" value="INTEGRATOR COMPLEX SUBUNIT 7"/>
    <property type="match status" value="1"/>
</dbReference>
<dbReference type="InterPro" id="IPR056517">
    <property type="entry name" value="INTS7_HB"/>
</dbReference>
<evidence type="ECO:0000259" key="5">
    <source>
        <dbReference type="Pfam" id="PF22965"/>
    </source>
</evidence>
<comment type="subcellular location">
    <subcellularLocation>
        <location evidence="2">Cytoplasm</location>
    </subcellularLocation>
    <subcellularLocation>
        <location evidence="1">Nucleus</location>
    </subcellularLocation>
</comment>
<dbReference type="FunCoup" id="E9GXH3">
    <property type="interactions" value="1276"/>
</dbReference>
<evidence type="ECO:0000256" key="2">
    <source>
        <dbReference type="ARBA" id="ARBA00004496"/>
    </source>
</evidence>
<dbReference type="PANTHER" id="PTHR13322">
    <property type="entry name" value="C1ORF73 PROTEIN"/>
    <property type="match status" value="1"/>
</dbReference>
<evidence type="ECO:0000256" key="4">
    <source>
        <dbReference type="ARBA" id="ARBA00023242"/>
    </source>
</evidence>
<organism evidence="8 9">
    <name type="scientific">Daphnia pulex</name>
    <name type="common">Water flea</name>
    <dbReference type="NCBI Taxonomy" id="6669"/>
    <lineage>
        <taxon>Eukaryota</taxon>
        <taxon>Metazoa</taxon>
        <taxon>Ecdysozoa</taxon>
        <taxon>Arthropoda</taxon>
        <taxon>Crustacea</taxon>
        <taxon>Branchiopoda</taxon>
        <taxon>Diplostraca</taxon>
        <taxon>Cladocera</taxon>
        <taxon>Anomopoda</taxon>
        <taxon>Daphniidae</taxon>
        <taxon>Daphnia</taxon>
    </lineage>
</organism>
<dbReference type="Pfam" id="PF22965">
    <property type="entry name" value="INTS7_C"/>
    <property type="match status" value="1"/>
</dbReference>
<dbReference type="AlphaFoldDB" id="E9GXH3"/>
<dbReference type="Pfam" id="PF24437">
    <property type="entry name" value="INTS7_HB"/>
    <property type="match status" value="1"/>
</dbReference>
<dbReference type="Proteomes" id="UP000000305">
    <property type="component" value="Unassembled WGS sequence"/>
</dbReference>
<feature type="domain" description="Integrator complex subunit 7 N-terminal" evidence="6">
    <location>
        <begin position="1"/>
        <end position="85"/>
    </location>
</feature>
<name>E9GXH3_DAPPU</name>
<dbReference type="HOGENOM" id="CLU_013157_1_0_1"/>